<dbReference type="InterPro" id="IPR029016">
    <property type="entry name" value="GAF-like_dom_sf"/>
</dbReference>
<dbReference type="PANTHER" id="PTHR30136:SF24">
    <property type="entry name" value="HTH-TYPE TRANSCRIPTIONAL REPRESSOR ALLR"/>
    <property type="match status" value="1"/>
</dbReference>
<keyword evidence="1" id="KW-0805">Transcription regulation</keyword>
<reference evidence="8 9" key="1">
    <citation type="submission" date="2016-10" db="EMBL/GenBank/DDBJ databases">
        <authorList>
            <person name="de Groot N.N."/>
        </authorList>
    </citation>
    <scope>NUCLEOTIDE SEQUENCE [LARGE SCALE GENOMIC DNA]</scope>
    <source>
        <strain evidence="8 9">LMG 18387</strain>
    </source>
</reference>
<dbReference type="GO" id="GO:0003677">
    <property type="term" value="F:DNA binding"/>
    <property type="evidence" value="ECO:0007669"/>
    <property type="project" value="UniProtKB-KW"/>
</dbReference>
<dbReference type="PROSITE" id="PS51077">
    <property type="entry name" value="HTH_ICLR"/>
    <property type="match status" value="1"/>
</dbReference>
<dbReference type="EMBL" id="FNDG01000003">
    <property type="protein sequence ID" value="SDH18480.1"/>
    <property type="molecule type" value="Genomic_DNA"/>
</dbReference>
<dbReference type="PANTHER" id="PTHR30136">
    <property type="entry name" value="HELIX-TURN-HELIX TRANSCRIPTIONAL REGULATOR, ICLR FAMILY"/>
    <property type="match status" value="1"/>
</dbReference>
<dbReference type="Gene3D" id="1.10.10.10">
    <property type="entry name" value="Winged helix-like DNA-binding domain superfamily/Winged helix DNA-binding domain"/>
    <property type="match status" value="1"/>
</dbReference>
<evidence type="ECO:0000256" key="1">
    <source>
        <dbReference type="ARBA" id="ARBA00023015"/>
    </source>
</evidence>
<dbReference type="RefSeq" id="WP_084303610.1">
    <property type="nucleotide sequence ID" value="NZ_FNDG01000003.1"/>
</dbReference>
<dbReference type="InterPro" id="IPR050707">
    <property type="entry name" value="HTH_MetabolicPath_Reg"/>
</dbReference>
<name>A0A1G8ADR2_9GAMM</name>
<evidence type="ECO:0000256" key="3">
    <source>
        <dbReference type="ARBA" id="ARBA00023163"/>
    </source>
</evidence>
<dbReference type="GO" id="GO:0045892">
    <property type="term" value="P:negative regulation of DNA-templated transcription"/>
    <property type="evidence" value="ECO:0007669"/>
    <property type="project" value="TreeGrafter"/>
</dbReference>
<dbReference type="AlphaFoldDB" id="A0A1G8ADR2"/>
<dbReference type="SUPFAM" id="SSF46785">
    <property type="entry name" value="Winged helix' DNA-binding domain"/>
    <property type="match status" value="1"/>
</dbReference>
<dbReference type="STRING" id="29435.SAMN05216588_103105"/>
<evidence type="ECO:0000313" key="9">
    <source>
        <dbReference type="Proteomes" id="UP000198606"/>
    </source>
</evidence>
<keyword evidence="3" id="KW-0804">Transcription</keyword>
<dbReference type="SMART" id="SM00346">
    <property type="entry name" value="HTH_ICLR"/>
    <property type="match status" value="1"/>
</dbReference>
<sequence>MDSSHAPLEPTGKEKTANDGRVQVIDRAVLLLRTLSSLKQGGSALELARLTGIDRTTIHRLLKTLAHWKLIEPQAGNYRIGPESLIYSTAYLNRLNLRRIALPYAIELQRVIDRHQAIVSISMPVGDEVVLIERMWTPSTPLNVIVDLADQFPIERVPSGQAILATYSDPAVLELLGRTRHDEALPILQRIRGQSGFSFGDSVFKAGLTSVAYPVLGKHGQAVGALVVAGLEMADEMTPDSTLASHVRRACEGVSAQLTA</sequence>
<evidence type="ECO:0000313" key="8">
    <source>
        <dbReference type="EMBL" id="SDH18480.1"/>
    </source>
</evidence>
<feature type="domain" description="IclR-ED" evidence="7">
    <location>
        <begin position="83"/>
        <end position="260"/>
    </location>
</feature>
<dbReference type="Proteomes" id="UP000198606">
    <property type="component" value="Unassembled WGS sequence"/>
</dbReference>
<dbReference type="InterPro" id="IPR014757">
    <property type="entry name" value="Tscrpt_reg_IclR_C"/>
</dbReference>
<dbReference type="InterPro" id="IPR036388">
    <property type="entry name" value="WH-like_DNA-bd_sf"/>
</dbReference>
<organism evidence="8 9">
    <name type="scientific">Phytopseudomonas flavescens</name>
    <dbReference type="NCBI Taxonomy" id="29435"/>
    <lineage>
        <taxon>Bacteria</taxon>
        <taxon>Pseudomonadati</taxon>
        <taxon>Pseudomonadota</taxon>
        <taxon>Gammaproteobacteria</taxon>
        <taxon>Pseudomonadales</taxon>
        <taxon>Pseudomonadaceae</taxon>
        <taxon>Phytopseudomonas</taxon>
    </lineage>
</organism>
<dbReference type="GO" id="GO:0003700">
    <property type="term" value="F:DNA-binding transcription factor activity"/>
    <property type="evidence" value="ECO:0007669"/>
    <property type="project" value="TreeGrafter"/>
</dbReference>
<feature type="domain" description="HTH iclR-type" evidence="6">
    <location>
        <begin position="22"/>
        <end position="82"/>
    </location>
</feature>
<dbReference type="InterPro" id="IPR005471">
    <property type="entry name" value="Tscrpt_reg_IclR_N"/>
</dbReference>
<dbReference type="Pfam" id="PF09339">
    <property type="entry name" value="HTH_IclR"/>
    <property type="match status" value="1"/>
</dbReference>
<evidence type="ECO:0000256" key="4">
    <source>
        <dbReference type="ARBA" id="ARBA00040379"/>
    </source>
</evidence>
<evidence type="ECO:0000256" key="2">
    <source>
        <dbReference type="ARBA" id="ARBA00023125"/>
    </source>
</evidence>
<dbReference type="SUPFAM" id="SSF55781">
    <property type="entry name" value="GAF domain-like"/>
    <property type="match status" value="1"/>
</dbReference>
<proteinExistence type="predicted"/>
<gene>
    <name evidence="8" type="ORF">SAMN05216588_103105</name>
</gene>
<accession>A0A1G8ADR2</accession>
<keyword evidence="2 8" id="KW-0238">DNA-binding</keyword>
<evidence type="ECO:0000256" key="5">
    <source>
        <dbReference type="ARBA" id="ARBA00042627"/>
    </source>
</evidence>
<protein>
    <recommendedName>
        <fullName evidence="4">HTH-type transcriptional repressor AllR</fullName>
    </recommendedName>
    <alternativeName>
        <fullName evidence="5">Negative regulator of allantoin and glyoxylate utilization operons</fullName>
    </alternativeName>
</protein>
<evidence type="ECO:0000259" key="6">
    <source>
        <dbReference type="PROSITE" id="PS51077"/>
    </source>
</evidence>
<dbReference type="PROSITE" id="PS51078">
    <property type="entry name" value="ICLR_ED"/>
    <property type="match status" value="1"/>
</dbReference>
<dbReference type="Gene3D" id="3.30.450.40">
    <property type="match status" value="1"/>
</dbReference>
<dbReference type="Pfam" id="PF01614">
    <property type="entry name" value="IclR_C"/>
    <property type="match status" value="1"/>
</dbReference>
<dbReference type="InterPro" id="IPR036390">
    <property type="entry name" value="WH_DNA-bd_sf"/>
</dbReference>
<evidence type="ECO:0000259" key="7">
    <source>
        <dbReference type="PROSITE" id="PS51078"/>
    </source>
</evidence>